<dbReference type="Proteomes" id="UP000001055">
    <property type="component" value="Unassembled WGS sequence"/>
</dbReference>
<accession>Q0UDA8</accession>
<dbReference type="AlphaFoldDB" id="Q0UDA8"/>
<feature type="region of interest" description="Disordered" evidence="1">
    <location>
        <begin position="26"/>
        <end position="46"/>
    </location>
</feature>
<dbReference type="EMBL" id="CH445340">
    <property type="protein sequence ID" value="EAT82591.1"/>
    <property type="molecule type" value="Genomic_DNA"/>
</dbReference>
<dbReference type="KEGG" id="pno:SNOG_10256"/>
<evidence type="ECO:0000313" key="3">
    <source>
        <dbReference type="Proteomes" id="UP000001055"/>
    </source>
</evidence>
<sequence length="116" mass="12835">MLRRGEGQRAWPGSEMVCVGRGVKNASDHKGQWRPKGAPLAHGSTDLRVPTHNDDLIVLCVTTPIYGRFRGRHSRLHYDEPTTVAGFPRVLTQCAHGMLNRIIAMSFWPPSSMAAS</sequence>
<reference evidence="3" key="1">
    <citation type="journal article" date="2007" name="Plant Cell">
        <title>Dothideomycete-plant interactions illuminated by genome sequencing and EST analysis of the wheat pathogen Stagonospora nodorum.</title>
        <authorList>
            <person name="Hane J.K."/>
            <person name="Lowe R.G."/>
            <person name="Solomon P.S."/>
            <person name="Tan K.C."/>
            <person name="Schoch C.L."/>
            <person name="Spatafora J.W."/>
            <person name="Crous P.W."/>
            <person name="Kodira C."/>
            <person name="Birren B.W."/>
            <person name="Galagan J.E."/>
            <person name="Torriani S.F."/>
            <person name="McDonald B.A."/>
            <person name="Oliver R.P."/>
        </authorList>
    </citation>
    <scope>NUCLEOTIDE SEQUENCE [LARGE SCALE GENOMIC DNA]</scope>
    <source>
        <strain evidence="3">SN15 / ATCC MYA-4574 / FGSC 10173</strain>
    </source>
</reference>
<dbReference type="RefSeq" id="XP_001800535.1">
    <property type="nucleotide sequence ID" value="XM_001800483.1"/>
</dbReference>
<protein>
    <submittedName>
        <fullName evidence="2">Uncharacterized protein</fullName>
    </submittedName>
</protein>
<dbReference type="GeneID" id="5977441"/>
<proteinExistence type="predicted"/>
<evidence type="ECO:0000313" key="2">
    <source>
        <dbReference type="EMBL" id="EAT82591.1"/>
    </source>
</evidence>
<gene>
    <name evidence="2" type="ORF">SNOG_10256</name>
</gene>
<dbReference type="InParanoid" id="Q0UDA8"/>
<organism evidence="2 3">
    <name type="scientific">Phaeosphaeria nodorum (strain SN15 / ATCC MYA-4574 / FGSC 10173)</name>
    <name type="common">Glume blotch fungus</name>
    <name type="synonym">Parastagonospora nodorum</name>
    <dbReference type="NCBI Taxonomy" id="321614"/>
    <lineage>
        <taxon>Eukaryota</taxon>
        <taxon>Fungi</taxon>
        <taxon>Dikarya</taxon>
        <taxon>Ascomycota</taxon>
        <taxon>Pezizomycotina</taxon>
        <taxon>Dothideomycetes</taxon>
        <taxon>Pleosporomycetidae</taxon>
        <taxon>Pleosporales</taxon>
        <taxon>Pleosporineae</taxon>
        <taxon>Phaeosphaeriaceae</taxon>
        <taxon>Parastagonospora</taxon>
    </lineage>
</organism>
<evidence type="ECO:0000256" key="1">
    <source>
        <dbReference type="SAM" id="MobiDB-lite"/>
    </source>
</evidence>
<name>Q0UDA8_PHANO</name>